<name>A0A9Q1QLY7_9CARY</name>
<accession>A0A9Q1QLY7</accession>
<dbReference type="InterPro" id="IPR026057">
    <property type="entry name" value="TBL_C"/>
</dbReference>
<dbReference type="GO" id="GO:0016740">
    <property type="term" value="F:transferase activity"/>
    <property type="evidence" value="ECO:0007669"/>
    <property type="project" value="InterPro"/>
</dbReference>
<dbReference type="AlphaFoldDB" id="A0A9Q1QLY7"/>
<reference evidence="3" key="1">
    <citation type="submission" date="2022-04" db="EMBL/GenBank/DDBJ databases">
        <title>Carnegiea gigantea Genome sequencing and assembly v2.</title>
        <authorList>
            <person name="Copetti D."/>
            <person name="Sanderson M.J."/>
            <person name="Burquez A."/>
            <person name="Wojciechowski M.F."/>
        </authorList>
    </citation>
    <scope>NUCLEOTIDE SEQUENCE</scope>
    <source>
        <strain evidence="3">SGP5-SGP5p</strain>
        <tissue evidence="3">Aerial part</tissue>
    </source>
</reference>
<keyword evidence="4" id="KW-1185">Reference proteome</keyword>
<feature type="domain" description="Trichome birefringence-like C-terminal" evidence="2">
    <location>
        <begin position="53"/>
        <end position="170"/>
    </location>
</feature>
<proteinExistence type="inferred from homology"/>
<sequence>MGCLRDPEGPRYTKASCPTIPSSKDCFLHGREDRDTEPNGVPLVSIVSLSQEEAPIDVYKDAKDRSQTRFFPRNNFTLIVLWTRFLVKGVQKEADVFDLHLDQVDDRWALNVSHGLVDFAIVSDSQWFFKKSYLYEGGRLLGCIYCNETNVTGYGVGFAIKKAFQTALRYRYEPSKCSHKL</sequence>
<comment type="caution">
    <text evidence="3">The sequence shown here is derived from an EMBL/GenBank/DDBJ whole genome shotgun (WGS) entry which is preliminary data.</text>
</comment>
<evidence type="ECO:0000256" key="1">
    <source>
        <dbReference type="ARBA" id="ARBA00007727"/>
    </source>
</evidence>
<comment type="similarity">
    <text evidence="1">Belongs to the PC-esterase family. TBL subfamily.</text>
</comment>
<dbReference type="Proteomes" id="UP001153076">
    <property type="component" value="Unassembled WGS sequence"/>
</dbReference>
<dbReference type="OrthoDB" id="630188at2759"/>
<evidence type="ECO:0000313" key="4">
    <source>
        <dbReference type="Proteomes" id="UP001153076"/>
    </source>
</evidence>
<evidence type="ECO:0000259" key="2">
    <source>
        <dbReference type="Pfam" id="PF13839"/>
    </source>
</evidence>
<protein>
    <recommendedName>
        <fullName evidence="2">Trichome birefringence-like C-terminal domain-containing protein</fullName>
    </recommendedName>
</protein>
<dbReference type="Pfam" id="PF13839">
    <property type="entry name" value="PC-Esterase"/>
    <property type="match status" value="1"/>
</dbReference>
<gene>
    <name evidence="3" type="ORF">Cgig2_031166</name>
</gene>
<organism evidence="3 4">
    <name type="scientific">Carnegiea gigantea</name>
    <dbReference type="NCBI Taxonomy" id="171969"/>
    <lineage>
        <taxon>Eukaryota</taxon>
        <taxon>Viridiplantae</taxon>
        <taxon>Streptophyta</taxon>
        <taxon>Embryophyta</taxon>
        <taxon>Tracheophyta</taxon>
        <taxon>Spermatophyta</taxon>
        <taxon>Magnoliopsida</taxon>
        <taxon>eudicotyledons</taxon>
        <taxon>Gunneridae</taxon>
        <taxon>Pentapetalae</taxon>
        <taxon>Caryophyllales</taxon>
        <taxon>Cactineae</taxon>
        <taxon>Cactaceae</taxon>
        <taxon>Cactoideae</taxon>
        <taxon>Echinocereeae</taxon>
        <taxon>Carnegiea</taxon>
    </lineage>
</organism>
<dbReference type="EMBL" id="JAKOGI010000037">
    <property type="protein sequence ID" value="KAJ8447553.1"/>
    <property type="molecule type" value="Genomic_DNA"/>
</dbReference>
<evidence type="ECO:0000313" key="3">
    <source>
        <dbReference type="EMBL" id="KAJ8447553.1"/>
    </source>
</evidence>